<dbReference type="RefSeq" id="WP_015390055.1">
    <property type="nucleotide sequence ID" value="NC_020285.1"/>
</dbReference>
<sequence>MSLFFKSYPIVRRILFSLSPEKAHEITLKALNCFYKFRLTRNILSYSPYLPKEIMGIKVNNPIGLAAGLDKNGECIDPLGNLGFGFIEIGTVTPNPQPGNQKPRMFRLHKSEALINRLGFNNNGINELICNVRKSKWHKNGGIIGINIGKNAKTPIELAIEDYLKCLNASYTYADYITINISSPNTEKLRSLQEKEHLDRLLYKLVETSKSLSDTHQKNTPLALKISPDLDLDDIDIISDALVRHKIEGVIATNTTLSRNNVTNDLFSNEKGGLSGYPLHELSLNIINRIKKNVGNNVTIIGTGGILSAKQALEKMEAGADAVQIYTGLIYKGPILIKECINAIKENQFYDNIT</sequence>
<dbReference type="PROSITE" id="PS00912">
    <property type="entry name" value="DHODEHASE_2"/>
    <property type="match status" value="1"/>
</dbReference>
<evidence type="ECO:0000256" key="3">
    <source>
        <dbReference type="ARBA" id="ARBA00005161"/>
    </source>
</evidence>
<dbReference type="EC" id="1.3.5.2" evidence="11"/>
<dbReference type="Pfam" id="PF01180">
    <property type="entry name" value="DHO_dh"/>
    <property type="match status" value="1"/>
</dbReference>
<dbReference type="PANTHER" id="PTHR48109">
    <property type="entry name" value="DIHYDROOROTATE DEHYDROGENASE (QUINONE), MITOCHONDRIAL-RELATED"/>
    <property type="match status" value="1"/>
</dbReference>
<dbReference type="InterPro" id="IPR012135">
    <property type="entry name" value="Dihydroorotate_DH_1_2"/>
</dbReference>
<comment type="cofactor">
    <cofactor evidence="11">
        <name>FMN</name>
        <dbReference type="ChEBI" id="CHEBI:58210"/>
    </cofactor>
    <text evidence="11">Binds 1 FMN per subunit.</text>
</comment>
<evidence type="ECO:0000256" key="5">
    <source>
        <dbReference type="ARBA" id="ARBA00022630"/>
    </source>
</evidence>
<keyword evidence="8 11" id="KW-0560">Oxidoreductase</keyword>
<dbReference type="GO" id="GO:0044205">
    <property type="term" value="P:'de novo' UMP biosynthetic process"/>
    <property type="evidence" value="ECO:0007669"/>
    <property type="project" value="UniProtKB-UniRule"/>
</dbReference>
<name>M1ME03_9PROT</name>
<keyword evidence="11" id="KW-1003">Cell membrane</keyword>
<dbReference type="Gene3D" id="3.20.20.70">
    <property type="entry name" value="Aldolase class I"/>
    <property type="match status" value="1"/>
</dbReference>
<dbReference type="InterPro" id="IPR001295">
    <property type="entry name" value="Dihydroorotate_DH_CS"/>
</dbReference>
<feature type="binding site" evidence="11">
    <location>
        <position position="225"/>
    </location>
    <ligand>
        <name>FMN</name>
        <dbReference type="ChEBI" id="CHEBI:58210"/>
    </ligand>
</feature>
<feature type="active site" description="Nucleophile" evidence="11">
    <location>
        <position position="183"/>
    </location>
</feature>
<keyword evidence="14" id="KW-1185">Reference proteome</keyword>
<feature type="binding site" evidence="11">
    <location>
        <position position="180"/>
    </location>
    <ligand>
        <name>FMN</name>
        <dbReference type="ChEBI" id="CHEBI:58210"/>
    </ligand>
</feature>
<proteinExistence type="inferred from homology"/>
<dbReference type="NCBIfam" id="NF003646">
    <property type="entry name" value="PRK05286.1-4"/>
    <property type="match status" value="1"/>
</dbReference>
<comment type="function">
    <text evidence="1 11">Catalyzes the conversion of dihydroorotate to orotate with quinone as electron acceptor.</text>
</comment>
<gene>
    <name evidence="11" type="primary">pyrD</name>
    <name evidence="13" type="ORF">BCUE_0813</name>
</gene>
<evidence type="ECO:0000256" key="9">
    <source>
        <dbReference type="ARBA" id="ARBA00023136"/>
    </source>
</evidence>
<accession>M1ME03</accession>
<dbReference type="NCBIfam" id="TIGR01036">
    <property type="entry name" value="pyrD_sub2"/>
    <property type="match status" value="1"/>
</dbReference>
<keyword evidence="6 11" id="KW-0288">FMN</keyword>
<evidence type="ECO:0000256" key="6">
    <source>
        <dbReference type="ARBA" id="ARBA00022643"/>
    </source>
</evidence>
<dbReference type="NCBIfam" id="NF003652">
    <property type="entry name" value="PRK05286.2-5"/>
    <property type="match status" value="1"/>
</dbReference>
<evidence type="ECO:0000313" key="13">
    <source>
        <dbReference type="EMBL" id="AGF49960.1"/>
    </source>
</evidence>
<dbReference type="NCBIfam" id="NF003645">
    <property type="entry name" value="PRK05286.1-2"/>
    <property type="match status" value="1"/>
</dbReference>
<dbReference type="PROSITE" id="PS00911">
    <property type="entry name" value="DHODEHASE_1"/>
    <property type="match status" value="1"/>
</dbReference>
<feature type="binding site" evidence="11">
    <location>
        <position position="185"/>
    </location>
    <ligand>
        <name>substrate</name>
    </ligand>
</feature>
<feature type="binding site" evidence="11">
    <location>
        <begin position="254"/>
        <end position="255"/>
    </location>
    <ligand>
        <name>substrate</name>
    </ligand>
</feature>
<dbReference type="PANTHER" id="PTHR48109:SF4">
    <property type="entry name" value="DIHYDROOROTATE DEHYDROGENASE (QUINONE), MITOCHONDRIAL"/>
    <property type="match status" value="1"/>
</dbReference>
<keyword evidence="9 11" id="KW-0472">Membrane</keyword>
<feature type="binding site" evidence="11">
    <location>
        <begin position="326"/>
        <end position="327"/>
    </location>
    <ligand>
        <name>FMN</name>
        <dbReference type="ChEBI" id="CHEBI:58210"/>
    </ligand>
</feature>
<dbReference type="InterPro" id="IPR050074">
    <property type="entry name" value="DHO_dehydrogenase"/>
</dbReference>
<evidence type="ECO:0000256" key="11">
    <source>
        <dbReference type="HAMAP-Rule" id="MF_00225"/>
    </source>
</evidence>
<dbReference type="NCBIfam" id="NF003644">
    <property type="entry name" value="PRK05286.1-1"/>
    <property type="match status" value="1"/>
</dbReference>
<dbReference type="InterPro" id="IPR005719">
    <property type="entry name" value="Dihydroorotate_DH_2"/>
</dbReference>
<feature type="binding site" evidence="11">
    <location>
        <begin position="116"/>
        <end position="120"/>
    </location>
    <ligand>
        <name>substrate</name>
    </ligand>
</feature>
<feature type="binding site" evidence="11">
    <location>
        <position position="91"/>
    </location>
    <ligand>
        <name>FMN</name>
        <dbReference type="ChEBI" id="CHEBI:58210"/>
    </ligand>
</feature>
<dbReference type="HOGENOM" id="CLU_013640_2_0_4"/>
<dbReference type="AlphaFoldDB" id="M1ME03"/>
<dbReference type="GO" id="GO:0006207">
    <property type="term" value="P:'de novo' pyrimidine nucleobase biosynthetic process"/>
    <property type="evidence" value="ECO:0007669"/>
    <property type="project" value="UniProtKB-UniRule"/>
</dbReference>
<dbReference type="InterPro" id="IPR005720">
    <property type="entry name" value="Dihydroorotate_DH_cat"/>
</dbReference>
<dbReference type="UniPathway" id="UPA00070">
    <property type="reaction ID" value="UER00946"/>
</dbReference>
<dbReference type="GO" id="GO:0005886">
    <property type="term" value="C:plasma membrane"/>
    <property type="evidence" value="ECO:0007669"/>
    <property type="project" value="UniProtKB-SubCell"/>
</dbReference>
<dbReference type="HAMAP" id="MF_00225">
    <property type="entry name" value="DHO_dh_type2"/>
    <property type="match status" value="1"/>
</dbReference>
<comment type="subcellular location">
    <subcellularLocation>
        <location evidence="11">Cell membrane</location>
        <topology evidence="11">Peripheral membrane protein</topology>
    </subcellularLocation>
    <subcellularLocation>
        <location evidence="2">Membrane</location>
    </subcellularLocation>
</comment>
<dbReference type="CDD" id="cd04738">
    <property type="entry name" value="DHOD_2_like"/>
    <property type="match status" value="1"/>
</dbReference>
<feature type="binding site" evidence="11">
    <location>
        <position position="180"/>
    </location>
    <ligand>
        <name>substrate</name>
    </ligand>
</feature>
<feature type="binding site" evidence="11">
    <location>
        <position position="276"/>
    </location>
    <ligand>
        <name>FMN</name>
        <dbReference type="ChEBI" id="CHEBI:58210"/>
    </ligand>
</feature>
<protein>
    <recommendedName>
        <fullName evidence="11">Dihydroorotate dehydrogenase (quinone)</fullName>
        <ecNumber evidence="11">1.3.5.2</ecNumber>
    </recommendedName>
    <alternativeName>
        <fullName evidence="11">DHOdehase</fullName>
        <shortName evidence="11">DHOD</shortName>
        <shortName evidence="11">DHODase</shortName>
    </alternativeName>
    <alternativeName>
        <fullName evidence="11">Dihydroorotate oxidase</fullName>
    </alternativeName>
</protein>
<reference evidence="13 14" key="1">
    <citation type="journal article" date="2013" name="Genome Biol. Evol.">
        <title>Genome evolution and phylogenomic analysis of candidatus kinetoplastibacterium, the betaproteobacterial endosymbionts of strigomonas and angomonas.</title>
        <authorList>
            <person name="Alves J.M."/>
            <person name="Serrano M.G."/>
            <person name="Maia da Silva F."/>
            <person name="Voegtly L.J."/>
            <person name="Matveyev A.V."/>
            <person name="Teixeira M.M."/>
            <person name="Camargo E.P."/>
            <person name="Buck G.A."/>
        </authorList>
    </citation>
    <scope>NUCLEOTIDE SEQUENCE [LARGE SCALE GENOMIC DNA]</scope>
    <source>
        <strain evidence="13 14">TCC012E</strain>
    </source>
</reference>
<dbReference type="GO" id="GO:0106430">
    <property type="term" value="F:dihydroorotate dehydrogenase (quinone) activity"/>
    <property type="evidence" value="ECO:0007669"/>
    <property type="project" value="UniProtKB-EC"/>
</dbReference>
<dbReference type="EMBL" id="CP003807">
    <property type="protein sequence ID" value="AGF49960.1"/>
    <property type="molecule type" value="Genomic_DNA"/>
</dbReference>
<keyword evidence="7 11" id="KW-0665">Pyrimidine biosynthesis</keyword>
<keyword evidence="5 11" id="KW-0285">Flavoprotein</keyword>
<dbReference type="SUPFAM" id="SSF51395">
    <property type="entry name" value="FMN-linked oxidoreductases"/>
    <property type="match status" value="1"/>
</dbReference>
<feature type="binding site" evidence="11">
    <location>
        <position position="147"/>
    </location>
    <ligand>
        <name>FMN</name>
        <dbReference type="ChEBI" id="CHEBI:58210"/>
    </ligand>
</feature>
<evidence type="ECO:0000256" key="8">
    <source>
        <dbReference type="ARBA" id="ARBA00023002"/>
    </source>
</evidence>
<evidence type="ECO:0000259" key="12">
    <source>
        <dbReference type="Pfam" id="PF01180"/>
    </source>
</evidence>
<dbReference type="GO" id="GO:0005737">
    <property type="term" value="C:cytoplasm"/>
    <property type="evidence" value="ECO:0007669"/>
    <property type="project" value="InterPro"/>
</dbReference>
<dbReference type="PIRSF" id="PIRSF000164">
    <property type="entry name" value="DHO_oxidase"/>
    <property type="match status" value="1"/>
</dbReference>
<feature type="binding site" evidence="11">
    <location>
        <begin position="67"/>
        <end position="71"/>
    </location>
    <ligand>
        <name>FMN</name>
        <dbReference type="ChEBI" id="CHEBI:58210"/>
    </ligand>
</feature>
<dbReference type="KEGG" id="kbt:BCUE_0813"/>
<evidence type="ECO:0000256" key="4">
    <source>
        <dbReference type="ARBA" id="ARBA00005359"/>
    </source>
</evidence>
<dbReference type="Proteomes" id="UP000011563">
    <property type="component" value="Chromosome"/>
</dbReference>
<evidence type="ECO:0000256" key="1">
    <source>
        <dbReference type="ARBA" id="ARBA00003125"/>
    </source>
</evidence>
<organism evidence="13 14">
    <name type="scientific">Candidatus Kinetoplastidibacterium blastocrithidiae TCC012E</name>
    <dbReference type="NCBI Taxonomy" id="1208922"/>
    <lineage>
        <taxon>Bacteria</taxon>
        <taxon>Pseudomonadati</taxon>
        <taxon>Pseudomonadota</taxon>
        <taxon>Betaproteobacteria</taxon>
        <taxon>Candidatus Kinetoplastidibacterium</taxon>
    </lineage>
</organism>
<evidence type="ECO:0000256" key="2">
    <source>
        <dbReference type="ARBA" id="ARBA00004370"/>
    </source>
</evidence>
<comment type="pathway">
    <text evidence="3 11">Pyrimidine metabolism; UMP biosynthesis via de novo pathway; orotate from (S)-dihydroorotate (quinone route): step 1/1.</text>
</comment>
<evidence type="ECO:0000256" key="7">
    <source>
        <dbReference type="ARBA" id="ARBA00022975"/>
    </source>
</evidence>
<evidence type="ECO:0000256" key="10">
    <source>
        <dbReference type="ARBA" id="ARBA00048639"/>
    </source>
</evidence>
<feature type="binding site" evidence="11">
    <location>
        <position position="305"/>
    </location>
    <ligand>
        <name>FMN</name>
        <dbReference type="ChEBI" id="CHEBI:58210"/>
    </ligand>
</feature>
<dbReference type="InterPro" id="IPR013785">
    <property type="entry name" value="Aldolase_TIM"/>
</dbReference>
<comment type="catalytic activity">
    <reaction evidence="10 11">
        <text>(S)-dihydroorotate + a quinone = orotate + a quinol</text>
        <dbReference type="Rhea" id="RHEA:30187"/>
        <dbReference type="ChEBI" id="CHEBI:24646"/>
        <dbReference type="ChEBI" id="CHEBI:30839"/>
        <dbReference type="ChEBI" id="CHEBI:30864"/>
        <dbReference type="ChEBI" id="CHEBI:132124"/>
        <dbReference type="EC" id="1.3.5.2"/>
    </reaction>
</comment>
<feature type="binding site" evidence="11">
    <location>
        <position position="253"/>
    </location>
    <ligand>
        <name>FMN</name>
        <dbReference type="ChEBI" id="CHEBI:58210"/>
    </ligand>
</feature>
<feature type="domain" description="Dihydroorotate dehydrogenase catalytic" evidence="12">
    <location>
        <begin position="50"/>
        <end position="346"/>
    </location>
</feature>
<evidence type="ECO:0000313" key="14">
    <source>
        <dbReference type="Proteomes" id="UP000011563"/>
    </source>
</evidence>
<dbReference type="PATRIC" id="fig|1208922.3.peg.513"/>
<feature type="binding site" evidence="11">
    <location>
        <position position="71"/>
    </location>
    <ligand>
        <name>substrate</name>
    </ligand>
</feature>
<comment type="subunit">
    <text evidence="11">Monomer.</text>
</comment>
<comment type="similarity">
    <text evidence="4 11">Belongs to the dihydroorotate dehydrogenase family. Type 2 subfamily.</text>
</comment>